<dbReference type="AlphaFoldDB" id="A0A150G7M1"/>
<organism evidence="2 3">
    <name type="scientific">Gonium pectorale</name>
    <name type="common">Green alga</name>
    <dbReference type="NCBI Taxonomy" id="33097"/>
    <lineage>
        <taxon>Eukaryota</taxon>
        <taxon>Viridiplantae</taxon>
        <taxon>Chlorophyta</taxon>
        <taxon>core chlorophytes</taxon>
        <taxon>Chlorophyceae</taxon>
        <taxon>CS clade</taxon>
        <taxon>Chlamydomonadales</taxon>
        <taxon>Volvocaceae</taxon>
        <taxon>Gonium</taxon>
    </lineage>
</organism>
<name>A0A150G7M1_GONPE</name>
<accession>A0A150G7M1</accession>
<sequence>MAELEALLLASRSFAQPCCTSGSETIVTTHFAVVQPLEDDDAKQPRGEDGRALSPLTVRPSMASKRRSSVITLDGTSLFADDADMHLAPASADNDTAARTVAGAGAAAQRARSFTSCSRDVSGGGPVLNKSWTEGRRGAMAGSMRRRASAEPGDGDPRGPTGSTGTNAALNVAFSSTRFGSSGIGIGASTSRIARSEPLDFVGRLPSFTYPRRTLPTAAGATRVAPAQPHTAAWPPVLCGSGSEAAGSHTWRGGEPVAQVAATTSPLAFDYVAMGSNRAAHERSGRVLTMIKR</sequence>
<protein>
    <submittedName>
        <fullName evidence="2">Uncharacterized protein</fullName>
    </submittedName>
</protein>
<dbReference type="Proteomes" id="UP000075714">
    <property type="component" value="Unassembled WGS sequence"/>
</dbReference>
<comment type="caution">
    <text evidence="2">The sequence shown here is derived from an EMBL/GenBank/DDBJ whole genome shotgun (WGS) entry which is preliminary data.</text>
</comment>
<evidence type="ECO:0000256" key="1">
    <source>
        <dbReference type="SAM" id="MobiDB-lite"/>
    </source>
</evidence>
<gene>
    <name evidence="2" type="ORF">GPECTOR_50g653</name>
</gene>
<evidence type="ECO:0000313" key="3">
    <source>
        <dbReference type="Proteomes" id="UP000075714"/>
    </source>
</evidence>
<feature type="region of interest" description="Disordered" evidence="1">
    <location>
        <begin position="128"/>
        <end position="168"/>
    </location>
</feature>
<proteinExistence type="predicted"/>
<evidence type="ECO:0000313" key="2">
    <source>
        <dbReference type="EMBL" id="KXZ45859.1"/>
    </source>
</evidence>
<keyword evidence="3" id="KW-1185">Reference proteome</keyword>
<reference evidence="3" key="1">
    <citation type="journal article" date="2016" name="Nat. Commun.">
        <title>The Gonium pectorale genome demonstrates co-option of cell cycle regulation during the evolution of multicellularity.</title>
        <authorList>
            <person name="Hanschen E.R."/>
            <person name="Marriage T.N."/>
            <person name="Ferris P.J."/>
            <person name="Hamaji T."/>
            <person name="Toyoda A."/>
            <person name="Fujiyama A."/>
            <person name="Neme R."/>
            <person name="Noguchi H."/>
            <person name="Minakuchi Y."/>
            <person name="Suzuki M."/>
            <person name="Kawai-Toyooka H."/>
            <person name="Smith D.R."/>
            <person name="Sparks H."/>
            <person name="Anderson J."/>
            <person name="Bakaric R."/>
            <person name="Luria V."/>
            <person name="Karger A."/>
            <person name="Kirschner M.W."/>
            <person name="Durand P.M."/>
            <person name="Michod R.E."/>
            <person name="Nozaki H."/>
            <person name="Olson B.J."/>
        </authorList>
    </citation>
    <scope>NUCLEOTIDE SEQUENCE [LARGE SCALE GENOMIC DNA]</scope>
    <source>
        <strain evidence="3">NIES-2863</strain>
    </source>
</reference>
<dbReference type="EMBL" id="LSYV01000051">
    <property type="protein sequence ID" value="KXZ45859.1"/>
    <property type="molecule type" value="Genomic_DNA"/>
</dbReference>